<dbReference type="InterPro" id="IPR025867">
    <property type="entry name" value="MnmE_helical"/>
</dbReference>
<dbReference type="AlphaFoldDB" id="A0A2U2J2C4"/>
<comment type="function">
    <text evidence="7">Exhibits a very high intrinsic GTPase hydrolysis rate. Involved in the addition of a carboxymethylaminomethyl (cmnm) group at the wobble position (U34) of certain tRNAs, forming tRNA-cmnm(5)s(2)U34.</text>
</comment>
<dbReference type="GO" id="GO:0046872">
    <property type="term" value="F:metal ion binding"/>
    <property type="evidence" value="ECO:0007669"/>
    <property type="project" value="UniProtKB-KW"/>
</dbReference>
<feature type="binding site" evidence="7">
    <location>
        <begin position="248"/>
        <end position="254"/>
    </location>
    <ligand>
        <name>GTP</name>
        <dbReference type="ChEBI" id="CHEBI:37565"/>
    </ligand>
</feature>
<dbReference type="SUPFAM" id="SSF116878">
    <property type="entry name" value="TrmE connector domain"/>
    <property type="match status" value="1"/>
</dbReference>
<feature type="binding site" evidence="7">
    <location>
        <position position="253"/>
    </location>
    <ligand>
        <name>K(+)</name>
        <dbReference type="ChEBI" id="CHEBI:29103"/>
    </ligand>
</feature>
<feature type="binding site" evidence="7">
    <location>
        <begin position="229"/>
        <end position="234"/>
    </location>
    <ligand>
        <name>GTP</name>
        <dbReference type="ChEBI" id="CHEBI:37565"/>
    </ligand>
</feature>
<keyword evidence="10" id="KW-1185">Reference proteome</keyword>
<evidence type="ECO:0000256" key="7">
    <source>
        <dbReference type="HAMAP-Rule" id="MF_00379"/>
    </source>
</evidence>
<dbReference type="InterPro" id="IPR031168">
    <property type="entry name" value="G_TrmE"/>
</dbReference>
<dbReference type="GO" id="GO:0005737">
    <property type="term" value="C:cytoplasm"/>
    <property type="evidence" value="ECO:0007669"/>
    <property type="project" value="UniProtKB-SubCell"/>
</dbReference>
<feature type="binding site" evidence="7">
    <location>
        <position position="254"/>
    </location>
    <ligand>
        <name>Mg(2+)</name>
        <dbReference type="ChEBI" id="CHEBI:18420"/>
    </ligand>
</feature>
<comment type="subcellular location">
    <subcellularLocation>
        <location evidence="7">Cytoplasm</location>
    </subcellularLocation>
</comment>
<dbReference type="EMBL" id="QFFF01000001">
    <property type="protein sequence ID" value="PWG02495.1"/>
    <property type="molecule type" value="Genomic_DNA"/>
</dbReference>
<dbReference type="InterPro" id="IPR027417">
    <property type="entry name" value="P-loop_NTPase"/>
</dbReference>
<feature type="binding site" evidence="7">
    <location>
        <position position="123"/>
    </location>
    <ligand>
        <name>(6S)-5-formyl-5,6,7,8-tetrahydrofolate</name>
        <dbReference type="ChEBI" id="CHEBI:57457"/>
    </ligand>
</feature>
<dbReference type="CDD" id="cd04164">
    <property type="entry name" value="trmE"/>
    <property type="match status" value="1"/>
</dbReference>
<feature type="binding site" evidence="7">
    <location>
        <position position="229"/>
    </location>
    <ligand>
        <name>K(+)</name>
        <dbReference type="ChEBI" id="CHEBI:29103"/>
    </ligand>
</feature>
<feature type="domain" description="TrmE-type G" evidence="8">
    <location>
        <begin position="219"/>
        <end position="357"/>
    </location>
</feature>
<dbReference type="Gene3D" id="3.40.50.300">
    <property type="entry name" value="P-loop containing nucleotide triphosphate hydrolases"/>
    <property type="match status" value="1"/>
</dbReference>
<organism evidence="9 10">
    <name type="scientific">Allosphingosinicella humi</name>
    <dbReference type="NCBI Taxonomy" id="2068657"/>
    <lineage>
        <taxon>Bacteria</taxon>
        <taxon>Pseudomonadati</taxon>
        <taxon>Pseudomonadota</taxon>
        <taxon>Alphaproteobacteria</taxon>
        <taxon>Sphingomonadales</taxon>
        <taxon>Sphingomonadaceae</taxon>
        <taxon>Allosphingosinicella</taxon>
    </lineage>
</organism>
<dbReference type="InterPro" id="IPR027266">
    <property type="entry name" value="TrmE/GcvT-like"/>
</dbReference>
<dbReference type="PANTHER" id="PTHR42714">
    <property type="entry name" value="TRNA MODIFICATION GTPASE GTPBP3"/>
    <property type="match status" value="1"/>
</dbReference>
<feature type="binding site" evidence="7">
    <location>
        <position position="250"/>
    </location>
    <ligand>
        <name>K(+)</name>
        <dbReference type="ChEBI" id="CHEBI:29103"/>
    </ligand>
</feature>
<comment type="similarity">
    <text evidence="1 7">Belongs to the TRAFAC class TrmE-Era-EngA-EngB-Septin-like GTPase superfamily. TrmE GTPase family.</text>
</comment>
<dbReference type="FunFam" id="3.30.1360.120:FF:000007">
    <property type="entry name" value="tRNA modification GTPase GTPBP3, mitochondrial"/>
    <property type="match status" value="1"/>
</dbReference>
<reference evidence="9 10" key="1">
    <citation type="submission" date="2018-05" db="EMBL/GenBank/DDBJ databases">
        <title>Genome of Sphingosinicella humi QZX222.</title>
        <authorList>
            <person name="Qiao Z."/>
            <person name="Wang G."/>
        </authorList>
    </citation>
    <scope>NUCLEOTIDE SEQUENCE [LARGE SCALE GENOMIC DNA]</scope>
    <source>
        <strain evidence="9 10">QZX222</strain>
    </source>
</reference>
<name>A0A2U2J2C4_9SPHN</name>
<comment type="subunit">
    <text evidence="7">Homodimer. Heterotetramer of two MnmE and two MnmG subunits.</text>
</comment>
<comment type="cofactor">
    <cofactor evidence="7">
        <name>K(+)</name>
        <dbReference type="ChEBI" id="CHEBI:29103"/>
    </cofactor>
    <text evidence="7">Binds 1 potassium ion per subunit.</text>
</comment>
<proteinExistence type="inferred from homology"/>
<keyword evidence="7" id="KW-0460">Magnesium</keyword>
<dbReference type="GO" id="GO:0003924">
    <property type="term" value="F:GTPase activity"/>
    <property type="evidence" value="ECO:0007669"/>
    <property type="project" value="UniProtKB-UniRule"/>
</dbReference>
<feature type="binding site" evidence="7">
    <location>
        <position position="233"/>
    </location>
    <ligand>
        <name>Mg(2+)</name>
        <dbReference type="ChEBI" id="CHEBI:18420"/>
    </ligand>
</feature>
<keyword evidence="7" id="KW-0963">Cytoplasm</keyword>
<protein>
    <recommendedName>
        <fullName evidence="7">tRNA modification GTPase MnmE</fullName>
        <ecNumber evidence="7">3.6.-.-</ecNumber>
    </recommendedName>
</protein>
<dbReference type="RefSeq" id="WP_109270634.1">
    <property type="nucleotide sequence ID" value="NZ_QFFF01000001.1"/>
</dbReference>
<dbReference type="InterPro" id="IPR027368">
    <property type="entry name" value="MnmE_dom2"/>
</dbReference>
<feature type="binding site" evidence="7">
    <location>
        <position position="83"/>
    </location>
    <ligand>
        <name>(6S)-5-formyl-5,6,7,8-tetrahydrofolate</name>
        <dbReference type="ChEBI" id="CHEBI:57457"/>
    </ligand>
</feature>
<dbReference type="OrthoDB" id="9805918at2"/>
<dbReference type="InterPro" id="IPR006073">
    <property type="entry name" value="GTP-bd"/>
</dbReference>
<dbReference type="Proteomes" id="UP000245916">
    <property type="component" value="Unassembled WGS sequence"/>
</dbReference>
<dbReference type="PANTHER" id="PTHR42714:SF2">
    <property type="entry name" value="TRNA MODIFICATION GTPASE GTPBP3, MITOCHONDRIAL"/>
    <property type="match status" value="1"/>
</dbReference>
<dbReference type="SUPFAM" id="SSF52540">
    <property type="entry name" value="P-loop containing nucleoside triphosphate hydrolases"/>
    <property type="match status" value="1"/>
</dbReference>
<keyword evidence="3 7" id="KW-0547">Nucleotide-binding</keyword>
<dbReference type="CDD" id="cd14858">
    <property type="entry name" value="TrmE_N"/>
    <property type="match status" value="1"/>
</dbReference>
<feature type="binding site" evidence="7">
    <location>
        <position position="25"/>
    </location>
    <ligand>
        <name>(6S)-5-formyl-5,6,7,8-tetrahydrofolate</name>
        <dbReference type="ChEBI" id="CHEBI:57457"/>
    </ligand>
</feature>
<evidence type="ECO:0000256" key="2">
    <source>
        <dbReference type="ARBA" id="ARBA00022694"/>
    </source>
</evidence>
<sequence>MSADRGATIYALSSGTPPAAIAVIRVSGPRADAAVEALAGRLPEARRPSLAVLRRPGGGDVLDRALVLRFPGPTSSTGEDLAEFHVHGGRSVVAAVLAALAQVGGLRPAEPGEFTRRAFENGRIDLSEAEGLADLLMAETEAQRRMALQLAGGALSRRVEDWQRTLLALSAQLEAVFDFADEADVGSDLPSGWSESLRALATEVGAALARPSIERLRDGVRTVIAGPPNAGKSSLLNVLVGREAAITSAIPGTTRDLVEAPTAIGGAPFLLIDTAGLRETGDVIETIGVERARASLEAADIILWLGDPEASPDPGRSIRVQSKADINDADPKADCRVSVVTGAGIDDLIALLRERSAGLLPREGELAINARHQAILRDVLEHLREAQSPHDPILAAESLRVARGSLDRITGRAGVEDMLDALFGTFCIGK</sequence>
<feature type="binding site" evidence="7">
    <location>
        <begin position="273"/>
        <end position="276"/>
    </location>
    <ligand>
        <name>GTP</name>
        <dbReference type="ChEBI" id="CHEBI:37565"/>
    </ligand>
</feature>
<dbReference type="GO" id="GO:0005525">
    <property type="term" value="F:GTP binding"/>
    <property type="evidence" value="ECO:0007669"/>
    <property type="project" value="UniProtKB-UniRule"/>
</dbReference>
<dbReference type="NCBIfam" id="TIGR00231">
    <property type="entry name" value="small_GTP"/>
    <property type="match status" value="1"/>
</dbReference>
<evidence type="ECO:0000256" key="6">
    <source>
        <dbReference type="ARBA" id="ARBA00023134"/>
    </source>
</evidence>
<evidence type="ECO:0000256" key="1">
    <source>
        <dbReference type="ARBA" id="ARBA00011043"/>
    </source>
</evidence>
<dbReference type="InterPro" id="IPR004520">
    <property type="entry name" value="GTPase_MnmE"/>
</dbReference>
<comment type="caution">
    <text evidence="7">Lacks conserved residue(s) required for the propagation of feature annotation.</text>
</comment>
<dbReference type="Pfam" id="PF12631">
    <property type="entry name" value="MnmE_helical"/>
    <property type="match status" value="1"/>
</dbReference>
<dbReference type="GO" id="GO:0002098">
    <property type="term" value="P:tRNA wobble uridine modification"/>
    <property type="evidence" value="ECO:0007669"/>
    <property type="project" value="TreeGrafter"/>
</dbReference>
<dbReference type="Pfam" id="PF01926">
    <property type="entry name" value="MMR_HSR1"/>
    <property type="match status" value="1"/>
</dbReference>
<evidence type="ECO:0000256" key="3">
    <source>
        <dbReference type="ARBA" id="ARBA00022741"/>
    </source>
</evidence>
<evidence type="ECO:0000256" key="5">
    <source>
        <dbReference type="ARBA" id="ARBA00022958"/>
    </source>
</evidence>
<dbReference type="Gene3D" id="3.30.1360.120">
    <property type="entry name" value="Probable tRNA modification gtpase trme, domain 1"/>
    <property type="match status" value="1"/>
</dbReference>
<dbReference type="PROSITE" id="PS51709">
    <property type="entry name" value="G_TRME"/>
    <property type="match status" value="1"/>
</dbReference>
<comment type="caution">
    <text evidence="9">The sequence shown here is derived from an EMBL/GenBank/DDBJ whole genome shotgun (WGS) entry which is preliminary data.</text>
</comment>
<evidence type="ECO:0000313" key="9">
    <source>
        <dbReference type="EMBL" id="PWG02495.1"/>
    </source>
</evidence>
<dbReference type="NCBIfam" id="NF003661">
    <property type="entry name" value="PRK05291.1-3"/>
    <property type="match status" value="1"/>
</dbReference>
<evidence type="ECO:0000256" key="4">
    <source>
        <dbReference type="ARBA" id="ARBA00022801"/>
    </source>
</evidence>
<dbReference type="Gene3D" id="1.20.120.430">
    <property type="entry name" value="tRNA modification GTPase MnmE domain 2"/>
    <property type="match status" value="1"/>
</dbReference>
<dbReference type="Pfam" id="PF10396">
    <property type="entry name" value="TrmE_N"/>
    <property type="match status" value="1"/>
</dbReference>
<keyword evidence="2 7" id="KW-0819">tRNA processing</keyword>
<accession>A0A2U2J2C4</accession>
<keyword evidence="5 7" id="KW-0630">Potassium</keyword>
<evidence type="ECO:0000313" key="10">
    <source>
        <dbReference type="Proteomes" id="UP000245916"/>
    </source>
</evidence>
<gene>
    <name evidence="7" type="primary">mnmE</name>
    <name evidence="7" type="synonym">trmE</name>
    <name evidence="9" type="ORF">DF286_06165</name>
</gene>
<keyword evidence="4 7" id="KW-0378">Hydrolase</keyword>
<keyword evidence="7" id="KW-0479">Metal-binding</keyword>
<dbReference type="InterPro" id="IPR018948">
    <property type="entry name" value="GTP-bd_TrmE_N"/>
</dbReference>
<evidence type="ECO:0000259" key="8">
    <source>
        <dbReference type="PROSITE" id="PS51709"/>
    </source>
</evidence>
<dbReference type="EC" id="3.6.-.-" evidence="7"/>
<dbReference type="HAMAP" id="MF_00379">
    <property type="entry name" value="GTPase_MnmE"/>
    <property type="match status" value="1"/>
</dbReference>
<feature type="binding site" evidence="7">
    <location>
        <position position="248"/>
    </location>
    <ligand>
        <name>K(+)</name>
        <dbReference type="ChEBI" id="CHEBI:29103"/>
    </ligand>
</feature>
<dbReference type="InterPro" id="IPR005225">
    <property type="entry name" value="Small_GTP-bd"/>
</dbReference>
<feature type="binding site" evidence="7">
    <location>
        <position position="430"/>
    </location>
    <ligand>
        <name>(6S)-5-formyl-5,6,7,8-tetrahydrofolate</name>
        <dbReference type="ChEBI" id="CHEBI:57457"/>
    </ligand>
</feature>
<keyword evidence="6 7" id="KW-0342">GTP-binding</keyword>
<dbReference type="SUPFAM" id="SSF103025">
    <property type="entry name" value="Folate-binding domain"/>
    <property type="match status" value="1"/>
</dbReference>
<dbReference type="GO" id="GO:0030488">
    <property type="term" value="P:tRNA methylation"/>
    <property type="evidence" value="ECO:0007669"/>
    <property type="project" value="TreeGrafter"/>
</dbReference>